<dbReference type="RefSeq" id="XP_007779573.1">
    <property type="nucleotide sequence ID" value="XM_007781383.1"/>
</dbReference>
<accession>R7YRI0</accession>
<dbReference type="GeneID" id="19900798"/>
<feature type="compositionally biased region" description="Basic and acidic residues" evidence="1">
    <location>
        <begin position="87"/>
        <end position="102"/>
    </location>
</feature>
<evidence type="ECO:0000256" key="1">
    <source>
        <dbReference type="SAM" id="MobiDB-lite"/>
    </source>
</evidence>
<name>R7YRI0_CONA1</name>
<feature type="compositionally biased region" description="Basic and acidic residues" evidence="1">
    <location>
        <begin position="1"/>
        <end position="12"/>
    </location>
</feature>
<proteinExistence type="predicted"/>
<gene>
    <name evidence="2" type="ORF">W97_03487</name>
</gene>
<feature type="compositionally biased region" description="Basic and acidic residues" evidence="1">
    <location>
        <begin position="55"/>
        <end position="66"/>
    </location>
</feature>
<evidence type="ECO:0000313" key="2">
    <source>
        <dbReference type="EMBL" id="EON64256.1"/>
    </source>
</evidence>
<feature type="region of interest" description="Disordered" evidence="1">
    <location>
        <begin position="1"/>
        <end position="107"/>
    </location>
</feature>
<organism evidence="2 3">
    <name type="scientific">Coniosporium apollinis (strain CBS 100218)</name>
    <name type="common">Rock-inhabiting black yeast</name>
    <dbReference type="NCBI Taxonomy" id="1168221"/>
    <lineage>
        <taxon>Eukaryota</taxon>
        <taxon>Fungi</taxon>
        <taxon>Dikarya</taxon>
        <taxon>Ascomycota</taxon>
        <taxon>Pezizomycotina</taxon>
        <taxon>Dothideomycetes</taxon>
        <taxon>Dothideomycetes incertae sedis</taxon>
        <taxon>Coniosporium</taxon>
    </lineage>
</organism>
<reference evidence="3" key="1">
    <citation type="submission" date="2012-06" db="EMBL/GenBank/DDBJ databases">
        <title>The genome sequence of Coniosporium apollinis CBS 100218.</title>
        <authorList>
            <consortium name="The Broad Institute Genome Sequencing Platform"/>
            <person name="Cuomo C."/>
            <person name="Gorbushina A."/>
            <person name="Noack S."/>
            <person name="Walker B."/>
            <person name="Young S.K."/>
            <person name="Zeng Q."/>
            <person name="Gargeya S."/>
            <person name="Fitzgerald M."/>
            <person name="Haas B."/>
            <person name="Abouelleil A."/>
            <person name="Alvarado L."/>
            <person name="Arachchi H.M."/>
            <person name="Berlin A.M."/>
            <person name="Chapman S.B."/>
            <person name="Goldberg J."/>
            <person name="Griggs A."/>
            <person name="Gujja S."/>
            <person name="Hansen M."/>
            <person name="Howarth C."/>
            <person name="Imamovic A."/>
            <person name="Larimer J."/>
            <person name="McCowan C."/>
            <person name="Montmayeur A."/>
            <person name="Murphy C."/>
            <person name="Neiman D."/>
            <person name="Pearson M."/>
            <person name="Priest M."/>
            <person name="Roberts A."/>
            <person name="Saif S."/>
            <person name="Shea T."/>
            <person name="Sisk P."/>
            <person name="Sykes S."/>
            <person name="Wortman J."/>
            <person name="Nusbaum C."/>
            <person name="Birren B."/>
        </authorList>
    </citation>
    <scope>NUCLEOTIDE SEQUENCE [LARGE SCALE GENOMIC DNA]</scope>
    <source>
        <strain evidence="3">CBS 100218</strain>
    </source>
</reference>
<sequence length="154" mass="16723">MAVIDELRDQSIARRAHIQMSTAEEKPWESPKNASPSAQLEGAEQGDDESGSGKGKTDKAEDERVTSSDAVMSGMDGSDTESNRSGSGREKTNKTEGERTKNSDAMMSGMDVWVLDFHERIGLCACVESLREAQLTSSDNKREAIDAPINLRAD</sequence>
<dbReference type="AlphaFoldDB" id="R7YRI0"/>
<evidence type="ECO:0000313" key="3">
    <source>
        <dbReference type="Proteomes" id="UP000016924"/>
    </source>
</evidence>
<protein>
    <submittedName>
        <fullName evidence="2">Uncharacterized protein</fullName>
    </submittedName>
</protein>
<dbReference type="EMBL" id="JH767567">
    <property type="protein sequence ID" value="EON64256.1"/>
    <property type="molecule type" value="Genomic_DNA"/>
</dbReference>
<dbReference type="Proteomes" id="UP000016924">
    <property type="component" value="Unassembled WGS sequence"/>
</dbReference>
<keyword evidence="3" id="KW-1185">Reference proteome</keyword>
<dbReference type="HOGENOM" id="CLU_1704131_0_0_1"/>